<sequence length="144" mass="16616">MLNGPWREHIPNSQSIRRIVTTEWDTEAFMILLDIIHGHHRAVPRAVSLEMLGKITILVDYYKCHEIVELFVDLWIADLKKDLPTSYGKVSTLWLSISRVFLRDDIFEEMTAITIMECRGPLNTMGLPLSADLLGMPGDMYQER</sequence>
<comment type="caution">
    <text evidence="1">The sequence shown here is derived from an EMBL/GenBank/DDBJ whole genome shotgun (WGS) entry which is preliminary data.</text>
</comment>
<dbReference type="EMBL" id="JAKJXP020000029">
    <property type="protein sequence ID" value="KAK7753385.1"/>
    <property type="molecule type" value="Genomic_DNA"/>
</dbReference>
<evidence type="ECO:0008006" key="3">
    <source>
        <dbReference type="Google" id="ProtNLM"/>
    </source>
</evidence>
<evidence type="ECO:0000313" key="2">
    <source>
        <dbReference type="Proteomes" id="UP001320420"/>
    </source>
</evidence>
<dbReference type="Proteomes" id="UP001320420">
    <property type="component" value="Unassembled WGS sequence"/>
</dbReference>
<name>A0AAN9UW92_9PEZI</name>
<organism evidence="1 2">
    <name type="scientific">Diatrype stigma</name>
    <dbReference type="NCBI Taxonomy" id="117547"/>
    <lineage>
        <taxon>Eukaryota</taxon>
        <taxon>Fungi</taxon>
        <taxon>Dikarya</taxon>
        <taxon>Ascomycota</taxon>
        <taxon>Pezizomycotina</taxon>
        <taxon>Sordariomycetes</taxon>
        <taxon>Xylariomycetidae</taxon>
        <taxon>Xylariales</taxon>
        <taxon>Diatrypaceae</taxon>
        <taxon>Diatrype</taxon>
    </lineage>
</organism>
<proteinExistence type="predicted"/>
<accession>A0AAN9UW92</accession>
<reference evidence="1 2" key="1">
    <citation type="submission" date="2024-02" db="EMBL/GenBank/DDBJ databases">
        <title>De novo assembly and annotation of 12 fungi associated with fruit tree decline syndrome in Ontario, Canada.</title>
        <authorList>
            <person name="Sulman M."/>
            <person name="Ellouze W."/>
            <person name="Ilyukhin E."/>
        </authorList>
    </citation>
    <scope>NUCLEOTIDE SEQUENCE [LARGE SCALE GENOMIC DNA]</scope>
    <source>
        <strain evidence="1 2">M11/M66-122</strain>
    </source>
</reference>
<keyword evidence="2" id="KW-1185">Reference proteome</keyword>
<dbReference type="AlphaFoldDB" id="A0AAN9UW92"/>
<gene>
    <name evidence="1" type="ORF">SLS62_004675</name>
</gene>
<evidence type="ECO:0000313" key="1">
    <source>
        <dbReference type="EMBL" id="KAK7753385.1"/>
    </source>
</evidence>
<protein>
    <recommendedName>
        <fullName evidence="3">BTB domain-containing protein</fullName>
    </recommendedName>
</protein>